<protein>
    <submittedName>
        <fullName evidence="2">MARVEL domain-containing protein</fullName>
    </submittedName>
</protein>
<sequence length="197" mass="22312">MSGIYQGCIAIFSWLFLIAFFGASLQISAKVFSAIFVFFEIFNFTVNFFGLIAYSIAAIKDFLSDGKRFRLCCEILTAIIAAAFLLSVTGVGIYYGAQITLEKDKVICKFDNSTIHGENYIDKSTECGIIFLIFAITLFIFVFTCPIWFKLLITRVKHMGHEHQTAVQRVHSTRPFPPPPYYDNQTLPSYDNVMQST</sequence>
<evidence type="ECO:0000313" key="1">
    <source>
        <dbReference type="Proteomes" id="UP000887576"/>
    </source>
</evidence>
<dbReference type="Proteomes" id="UP000887576">
    <property type="component" value="Unplaced"/>
</dbReference>
<dbReference type="WBParaSite" id="JU765_v2.g9358.t1">
    <property type="protein sequence ID" value="JU765_v2.g9358.t1"/>
    <property type="gene ID" value="JU765_v2.g9358"/>
</dbReference>
<evidence type="ECO:0000313" key="2">
    <source>
        <dbReference type="WBParaSite" id="JU765_v2.g9358.t1"/>
    </source>
</evidence>
<accession>A0AC34RQW5</accession>
<name>A0AC34RQW5_9BILA</name>
<reference evidence="2" key="1">
    <citation type="submission" date="2022-11" db="UniProtKB">
        <authorList>
            <consortium name="WormBaseParasite"/>
        </authorList>
    </citation>
    <scope>IDENTIFICATION</scope>
</reference>
<organism evidence="1 2">
    <name type="scientific">Panagrolaimus sp. JU765</name>
    <dbReference type="NCBI Taxonomy" id="591449"/>
    <lineage>
        <taxon>Eukaryota</taxon>
        <taxon>Metazoa</taxon>
        <taxon>Ecdysozoa</taxon>
        <taxon>Nematoda</taxon>
        <taxon>Chromadorea</taxon>
        <taxon>Rhabditida</taxon>
        <taxon>Tylenchina</taxon>
        <taxon>Panagrolaimomorpha</taxon>
        <taxon>Panagrolaimoidea</taxon>
        <taxon>Panagrolaimidae</taxon>
        <taxon>Panagrolaimus</taxon>
    </lineage>
</organism>
<proteinExistence type="predicted"/>